<dbReference type="PANTHER" id="PTHR48105">
    <property type="entry name" value="THIOREDOXIN REDUCTASE 1-RELATED-RELATED"/>
    <property type="match status" value="1"/>
</dbReference>
<protein>
    <submittedName>
        <fullName evidence="5">Thioredoxin reductase</fullName>
    </submittedName>
</protein>
<name>A0A2P5IAX5_DIAHE</name>
<evidence type="ECO:0000256" key="2">
    <source>
        <dbReference type="ARBA" id="ARBA00022630"/>
    </source>
</evidence>
<dbReference type="OrthoDB" id="10260355at2759"/>
<dbReference type="EMBL" id="MAVT02000096">
    <property type="protein sequence ID" value="POS79669.1"/>
    <property type="molecule type" value="Genomic_DNA"/>
</dbReference>
<dbReference type="STRING" id="158607.A0A2P5IAX5"/>
<reference evidence="5" key="1">
    <citation type="submission" date="2017-09" db="EMBL/GenBank/DDBJ databases">
        <title>Polyketide synthases of a Diaporthe helianthi virulent isolate.</title>
        <authorList>
            <person name="Baroncelli R."/>
        </authorList>
    </citation>
    <scope>NUCLEOTIDE SEQUENCE [LARGE SCALE GENOMIC DNA]</scope>
    <source>
        <strain evidence="5">7/96</strain>
    </source>
</reference>
<gene>
    <name evidence="5" type="ORF">DHEL01_v201927</name>
</gene>
<dbReference type="InterPro" id="IPR023753">
    <property type="entry name" value="FAD/NAD-binding_dom"/>
</dbReference>
<comment type="caution">
    <text evidence="5">The sequence shown here is derived from an EMBL/GenBank/DDBJ whole genome shotgun (WGS) entry which is preliminary data.</text>
</comment>
<dbReference type="PRINTS" id="PR00469">
    <property type="entry name" value="PNDRDTASEII"/>
</dbReference>
<evidence type="ECO:0000313" key="5">
    <source>
        <dbReference type="EMBL" id="POS79669.1"/>
    </source>
</evidence>
<organism evidence="5 6">
    <name type="scientific">Diaporthe helianthi</name>
    <dbReference type="NCBI Taxonomy" id="158607"/>
    <lineage>
        <taxon>Eukaryota</taxon>
        <taxon>Fungi</taxon>
        <taxon>Dikarya</taxon>
        <taxon>Ascomycota</taxon>
        <taxon>Pezizomycotina</taxon>
        <taxon>Sordariomycetes</taxon>
        <taxon>Sordariomycetidae</taxon>
        <taxon>Diaporthales</taxon>
        <taxon>Diaporthaceae</taxon>
        <taxon>Diaporthe</taxon>
    </lineage>
</organism>
<proteinExistence type="inferred from homology"/>
<dbReference type="InParanoid" id="A0A2P5IAX5"/>
<dbReference type="InterPro" id="IPR036188">
    <property type="entry name" value="FAD/NAD-bd_sf"/>
</dbReference>
<comment type="similarity">
    <text evidence="1">Belongs to the class-II pyridine nucleotide-disulfide oxidoreductase family.</text>
</comment>
<feature type="domain" description="FAD/NAD(P)-binding" evidence="4">
    <location>
        <begin position="10"/>
        <end position="145"/>
    </location>
</feature>
<dbReference type="Proteomes" id="UP000094444">
    <property type="component" value="Unassembled WGS sequence"/>
</dbReference>
<evidence type="ECO:0000256" key="1">
    <source>
        <dbReference type="ARBA" id="ARBA00009333"/>
    </source>
</evidence>
<evidence type="ECO:0000259" key="4">
    <source>
        <dbReference type="Pfam" id="PF07992"/>
    </source>
</evidence>
<evidence type="ECO:0000256" key="3">
    <source>
        <dbReference type="ARBA" id="ARBA00023002"/>
    </source>
</evidence>
<keyword evidence="2" id="KW-0285">Flavoprotein</keyword>
<keyword evidence="6" id="KW-1185">Reference proteome</keyword>
<keyword evidence="3" id="KW-0560">Oxidoreductase</keyword>
<sequence length="332" mass="35070">MAITPVTLSDVLVIGAGPAGLSAALTLARALQKVVVFDSGVYRNARATHMHTLPTWDHASPAEFRAAARKEILSRYDTVKFQDTLLTKIAGPILDPAGASRYFEAAADDGQVWRGRSVILATGARDVTPDLIGYDDCWVKGIFHCLFCHGYEERGAESAAVLAIPPVSDVGPVLHLARGAKQLASKVTIYTDGNHDLAASLSAALRVDEAGDSAILDTRSIARLEKIQPADSVTDVMIHFSDGSAPRREGFLVHRPKVEINGPFAQQLGLQLTPQGDIFTNQPFGETSLPGVFAAGDCGSGGKIVSNALYTGACCGAGVTAKLQARYDAVSK</sequence>
<dbReference type="Pfam" id="PF07992">
    <property type="entry name" value="Pyr_redox_2"/>
    <property type="match status" value="1"/>
</dbReference>
<accession>A0A2P5IAX5</accession>
<dbReference type="SUPFAM" id="SSF51905">
    <property type="entry name" value="FAD/NAD(P)-binding domain"/>
    <property type="match status" value="1"/>
</dbReference>
<evidence type="ECO:0000313" key="6">
    <source>
        <dbReference type="Proteomes" id="UP000094444"/>
    </source>
</evidence>
<dbReference type="PRINTS" id="PR00368">
    <property type="entry name" value="FADPNR"/>
</dbReference>
<dbReference type="GO" id="GO:0016491">
    <property type="term" value="F:oxidoreductase activity"/>
    <property type="evidence" value="ECO:0007669"/>
    <property type="project" value="UniProtKB-KW"/>
</dbReference>
<dbReference type="Gene3D" id="3.50.50.60">
    <property type="entry name" value="FAD/NAD(P)-binding domain"/>
    <property type="match status" value="2"/>
</dbReference>
<dbReference type="AlphaFoldDB" id="A0A2P5IAX5"/>
<dbReference type="InterPro" id="IPR050097">
    <property type="entry name" value="Ferredoxin-NADP_redctase_2"/>
</dbReference>
<dbReference type="GO" id="GO:0097237">
    <property type="term" value="P:cellular response to toxic substance"/>
    <property type="evidence" value="ECO:0007669"/>
    <property type="project" value="UniProtKB-ARBA"/>
</dbReference>